<dbReference type="AlphaFoldDB" id="A0A8K0XRS8"/>
<gene>
    <name evidence="1" type="ORF">BXZ70DRAFT_757514</name>
</gene>
<protein>
    <submittedName>
        <fullName evidence="1">Uncharacterized protein</fullName>
    </submittedName>
</protein>
<proteinExistence type="predicted"/>
<name>A0A8K0XRS8_9AGAR</name>
<sequence length="438" mass="47055">MCSSMRSLVGFVHFETDFDRSITDAFTTPVLSATAVRIYPRAAALAWAETQLNMTYSFEVANGPHYIVPTPVNLPRDVHASWLSDVAVMQPQCEWVDPEQKTYSTATGLSGTINVISPKHKLNITVQPATDLPSVGATVSVKATIYYDIHDLPENQVTVSGVMVWLVARCSQDCPEVIGLDLDFDLSGIPQIQVPIKEFNDSAPPNLYQVAFLVCSPNAEVTTREVRNDGRGRLTVSDLDFPSQGNLLPSQTNVLFSNALSTVSFTGGELPNNLQPSLGTETQAALFFGLDTTNLNTSTSIPPLKPLPLENITAGYARLLHSASKAFLGGGLSKANVPGCLATERVVFTSSLPQAIVSTVLFLLLWAIAAASYLRSESPQFSLFSVAASLNGSDIPQVMGHIRSAAMPDMNEKDMVAKLGARAVVATSRENGPVLLLQ</sequence>
<dbReference type="EMBL" id="JAEVFJ010000008">
    <property type="protein sequence ID" value="KAH8102892.1"/>
    <property type="molecule type" value="Genomic_DNA"/>
</dbReference>
<evidence type="ECO:0000313" key="1">
    <source>
        <dbReference type="EMBL" id="KAH8102892.1"/>
    </source>
</evidence>
<accession>A0A8K0XRS8</accession>
<dbReference type="OrthoDB" id="2646225at2759"/>
<reference evidence="1" key="1">
    <citation type="journal article" date="2021" name="New Phytol.">
        <title>Evolutionary innovations through gain and loss of genes in the ectomycorrhizal Boletales.</title>
        <authorList>
            <person name="Wu G."/>
            <person name="Miyauchi S."/>
            <person name="Morin E."/>
            <person name="Kuo A."/>
            <person name="Drula E."/>
            <person name="Varga T."/>
            <person name="Kohler A."/>
            <person name="Feng B."/>
            <person name="Cao Y."/>
            <person name="Lipzen A."/>
            <person name="Daum C."/>
            <person name="Hundley H."/>
            <person name="Pangilinan J."/>
            <person name="Johnson J."/>
            <person name="Barry K."/>
            <person name="LaButti K."/>
            <person name="Ng V."/>
            <person name="Ahrendt S."/>
            <person name="Min B."/>
            <person name="Choi I.G."/>
            <person name="Park H."/>
            <person name="Plett J.M."/>
            <person name="Magnuson J."/>
            <person name="Spatafora J.W."/>
            <person name="Nagy L.G."/>
            <person name="Henrissat B."/>
            <person name="Grigoriev I.V."/>
            <person name="Yang Z.L."/>
            <person name="Xu J."/>
            <person name="Martin F.M."/>
        </authorList>
    </citation>
    <scope>NUCLEOTIDE SEQUENCE</scope>
    <source>
        <strain evidence="1">KKN 215</strain>
    </source>
</reference>
<comment type="caution">
    <text evidence="1">The sequence shown here is derived from an EMBL/GenBank/DDBJ whole genome shotgun (WGS) entry which is preliminary data.</text>
</comment>
<evidence type="ECO:0000313" key="2">
    <source>
        <dbReference type="Proteomes" id="UP000813824"/>
    </source>
</evidence>
<organism evidence="1 2">
    <name type="scientific">Cristinia sonorae</name>
    <dbReference type="NCBI Taxonomy" id="1940300"/>
    <lineage>
        <taxon>Eukaryota</taxon>
        <taxon>Fungi</taxon>
        <taxon>Dikarya</taxon>
        <taxon>Basidiomycota</taxon>
        <taxon>Agaricomycotina</taxon>
        <taxon>Agaricomycetes</taxon>
        <taxon>Agaricomycetidae</taxon>
        <taxon>Agaricales</taxon>
        <taxon>Pleurotineae</taxon>
        <taxon>Stephanosporaceae</taxon>
        <taxon>Cristinia</taxon>
    </lineage>
</organism>
<dbReference type="Proteomes" id="UP000813824">
    <property type="component" value="Unassembled WGS sequence"/>
</dbReference>
<keyword evidence="2" id="KW-1185">Reference proteome</keyword>